<dbReference type="AlphaFoldDB" id="A0A9J6C3M5"/>
<dbReference type="OrthoDB" id="6489092at2759"/>
<evidence type="ECO:0000313" key="3">
    <source>
        <dbReference type="EMBL" id="KAG5676501.1"/>
    </source>
</evidence>
<feature type="domain" description="MD-2-related lipid-recognition" evidence="2">
    <location>
        <begin position="19"/>
        <end position="143"/>
    </location>
</feature>
<feature type="signal peptide" evidence="1">
    <location>
        <begin position="1"/>
        <end position="17"/>
    </location>
</feature>
<evidence type="ECO:0000256" key="1">
    <source>
        <dbReference type="SAM" id="SignalP"/>
    </source>
</evidence>
<proteinExistence type="predicted"/>
<accession>A0A9J6C3M5</accession>
<protein>
    <recommendedName>
        <fullName evidence="2">MD-2-related lipid-recognition domain-containing protein</fullName>
    </recommendedName>
</protein>
<sequence length="146" mass="15108">MFKFLLILTLAIASANAFWTPCTSGPAPTSVTSPSCSGTSCTITRGEILRATFVFPANVAASSLDVIIRAYAAIGGDPIQLPVTPPHDNACSSISPSCPTSVGTSYTWNIDFEVPTDIPAINGFFTFSLTSGTTIVTCANATASLH</sequence>
<name>A0A9J6C3M5_POLVA</name>
<dbReference type="InterPro" id="IPR003172">
    <property type="entry name" value="ML_dom"/>
</dbReference>
<dbReference type="InterPro" id="IPR014756">
    <property type="entry name" value="Ig_E-set"/>
</dbReference>
<dbReference type="SUPFAM" id="SSF81296">
    <property type="entry name" value="E set domains"/>
    <property type="match status" value="1"/>
</dbReference>
<keyword evidence="4" id="KW-1185">Reference proteome</keyword>
<keyword evidence="1" id="KW-0732">Signal</keyword>
<dbReference type="Proteomes" id="UP001107558">
    <property type="component" value="Chromosome 2"/>
</dbReference>
<evidence type="ECO:0000259" key="2">
    <source>
        <dbReference type="SMART" id="SM00737"/>
    </source>
</evidence>
<gene>
    <name evidence="3" type="ORF">PVAND_006332</name>
</gene>
<dbReference type="EMBL" id="JADBJN010000002">
    <property type="protein sequence ID" value="KAG5676501.1"/>
    <property type="molecule type" value="Genomic_DNA"/>
</dbReference>
<evidence type="ECO:0000313" key="4">
    <source>
        <dbReference type="Proteomes" id="UP001107558"/>
    </source>
</evidence>
<dbReference type="Gene3D" id="2.60.40.770">
    <property type="match status" value="1"/>
</dbReference>
<feature type="chain" id="PRO_5039931553" description="MD-2-related lipid-recognition domain-containing protein" evidence="1">
    <location>
        <begin position="18"/>
        <end position="146"/>
    </location>
</feature>
<organism evidence="3 4">
    <name type="scientific">Polypedilum vanderplanki</name>
    <name type="common">Sleeping chironomid midge</name>
    <dbReference type="NCBI Taxonomy" id="319348"/>
    <lineage>
        <taxon>Eukaryota</taxon>
        <taxon>Metazoa</taxon>
        <taxon>Ecdysozoa</taxon>
        <taxon>Arthropoda</taxon>
        <taxon>Hexapoda</taxon>
        <taxon>Insecta</taxon>
        <taxon>Pterygota</taxon>
        <taxon>Neoptera</taxon>
        <taxon>Endopterygota</taxon>
        <taxon>Diptera</taxon>
        <taxon>Nematocera</taxon>
        <taxon>Chironomoidea</taxon>
        <taxon>Chironomidae</taxon>
        <taxon>Chironominae</taxon>
        <taxon>Polypedilum</taxon>
        <taxon>Polypedilum</taxon>
    </lineage>
</organism>
<reference evidence="3" key="1">
    <citation type="submission" date="2021-03" db="EMBL/GenBank/DDBJ databases">
        <title>Chromosome level genome of the anhydrobiotic midge Polypedilum vanderplanki.</title>
        <authorList>
            <person name="Yoshida Y."/>
            <person name="Kikawada T."/>
            <person name="Gusev O."/>
        </authorList>
    </citation>
    <scope>NUCLEOTIDE SEQUENCE</scope>
    <source>
        <strain evidence="3">NIAS01</strain>
        <tissue evidence="3">Whole body or cell culture</tissue>
    </source>
</reference>
<dbReference type="Pfam" id="PF02221">
    <property type="entry name" value="E1_DerP2_DerF2"/>
    <property type="match status" value="1"/>
</dbReference>
<comment type="caution">
    <text evidence="3">The sequence shown here is derived from an EMBL/GenBank/DDBJ whole genome shotgun (WGS) entry which is preliminary data.</text>
</comment>
<dbReference type="SMART" id="SM00737">
    <property type="entry name" value="ML"/>
    <property type="match status" value="1"/>
</dbReference>